<keyword evidence="1" id="KW-1133">Transmembrane helix</keyword>
<organism evidence="2 3">
    <name type="scientific">Tagetes erecta</name>
    <name type="common">African marigold</name>
    <dbReference type="NCBI Taxonomy" id="13708"/>
    <lineage>
        <taxon>Eukaryota</taxon>
        <taxon>Viridiplantae</taxon>
        <taxon>Streptophyta</taxon>
        <taxon>Embryophyta</taxon>
        <taxon>Tracheophyta</taxon>
        <taxon>Spermatophyta</taxon>
        <taxon>Magnoliopsida</taxon>
        <taxon>eudicotyledons</taxon>
        <taxon>Gunneridae</taxon>
        <taxon>Pentapetalae</taxon>
        <taxon>asterids</taxon>
        <taxon>campanulids</taxon>
        <taxon>Asterales</taxon>
        <taxon>Asteraceae</taxon>
        <taxon>Asteroideae</taxon>
        <taxon>Heliantheae alliance</taxon>
        <taxon>Tageteae</taxon>
        <taxon>Tagetes</taxon>
    </lineage>
</organism>
<accession>A0AAD8KYX7</accession>
<evidence type="ECO:0000256" key="1">
    <source>
        <dbReference type="SAM" id="Phobius"/>
    </source>
</evidence>
<protein>
    <submittedName>
        <fullName evidence="2">Uncharacterized protein</fullName>
    </submittedName>
</protein>
<comment type="caution">
    <text evidence="2">The sequence shown here is derived from an EMBL/GenBank/DDBJ whole genome shotgun (WGS) entry which is preliminary data.</text>
</comment>
<gene>
    <name evidence="2" type="ORF">QVD17_12377</name>
</gene>
<reference evidence="2" key="1">
    <citation type="journal article" date="2023" name="bioRxiv">
        <title>Improved chromosome-level genome assembly for marigold (Tagetes erecta).</title>
        <authorList>
            <person name="Jiang F."/>
            <person name="Yuan L."/>
            <person name="Wang S."/>
            <person name="Wang H."/>
            <person name="Xu D."/>
            <person name="Wang A."/>
            <person name="Fan W."/>
        </authorList>
    </citation>
    <scope>NUCLEOTIDE SEQUENCE</scope>
    <source>
        <strain evidence="2">WSJ</strain>
        <tissue evidence="2">Leaf</tissue>
    </source>
</reference>
<dbReference type="AlphaFoldDB" id="A0AAD8KYX7"/>
<keyword evidence="3" id="KW-1185">Reference proteome</keyword>
<keyword evidence="1" id="KW-0472">Membrane</keyword>
<name>A0AAD8KYX7_TARER</name>
<keyword evidence="1" id="KW-0812">Transmembrane</keyword>
<sequence length="70" mass="7930">MKDFLLPWFLLLCSSAVFFADLHRHLVYAILTLDAQSPLSVSSPAVDCWFITMVVVRVVVLFDLAGVERF</sequence>
<feature type="transmembrane region" description="Helical" evidence="1">
    <location>
        <begin position="49"/>
        <end position="67"/>
    </location>
</feature>
<evidence type="ECO:0000313" key="3">
    <source>
        <dbReference type="Proteomes" id="UP001229421"/>
    </source>
</evidence>
<dbReference type="EMBL" id="JAUHHV010000003">
    <property type="protein sequence ID" value="KAK1429983.1"/>
    <property type="molecule type" value="Genomic_DNA"/>
</dbReference>
<proteinExistence type="predicted"/>
<evidence type="ECO:0000313" key="2">
    <source>
        <dbReference type="EMBL" id="KAK1429983.1"/>
    </source>
</evidence>
<dbReference type="Proteomes" id="UP001229421">
    <property type="component" value="Unassembled WGS sequence"/>
</dbReference>